<evidence type="ECO:0000313" key="2">
    <source>
        <dbReference type="Proteomes" id="UP000015105"/>
    </source>
</evidence>
<dbReference type="EnsemblPlants" id="AET2Gv20174000.7">
    <property type="protein sequence ID" value="AET2Gv20174000.7"/>
    <property type="gene ID" value="AET2Gv20174000"/>
</dbReference>
<reference evidence="2" key="1">
    <citation type="journal article" date="2014" name="Science">
        <title>Ancient hybridizations among the ancestral genomes of bread wheat.</title>
        <authorList>
            <consortium name="International Wheat Genome Sequencing Consortium,"/>
            <person name="Marcussen T."/>
            <person name="Sandve S.R."/>
            <person name="Heier L."/>
            <person name="Spannagl M."/>
            <person name="Pfeifer M."/>
            <person name="Jakobsen K.S."/>
            <person name="Wulff B.B."/>
            <person name="Steuernagel B."/>
            <person name="Mayer K.F."/>
            <person name="Olsen O.A."/>
        </authorList>
    </citation>
    <scope>NUCLEOTIDE SEQUENCE [LARGE SCALE GENOMIC DNA]</scope>
    <source>
        <strain evidence="2">cv. AL8/78</strain>
    </source>
</reference>
<protein>
    <submittedName>
        <fullName evidence="1">Uncharacterized protein</fullName>
    </submittedName>
</protein>
<reference evidence="1" key="5">
    <citation type="journal article" date="2021" name="G3 (Bethesda)">
        <title>Aegilops tauschii genome assembly Aet v5.0 features greater sequence contiguity and improved annotation.</title>
        <authorList>
            <person name="Wang L."/>
            <person name="Zhu T."/>
            <person name="Rodriguez J.C."/>
            <person name="Deal K.R."/>
            <person name="Dubcovsky J."/>
            <person name="McGuire P.E."/>
            <person name="Lux T."/>
            <person name="Spannagl M."/>
            <person name="Mayer K.F.X."/>
            <person name="Baldrich P."/>
            <person name="Meyers B.C."/>
            <person name="Huo N."/>
            <person name="Gu Y.Q."/>
            <person name="Zhou H."/>
            <person name="Devos K.M."/>
            <person name="Bennetzen J.L."/>
            <person name="Unver T."/>
            <person name="Budak H."/>
            <person name="Gulick P.J."/>
            <person name="Galiba G."/>
            <person name="Kalapos B."/>
            <person name="Nelson D.R."/>
            <person name="Li P."/>
            <person name="You F.M."/>
            <person name="Luo M.C."/>
            <person name="Dvorak J."/>
        </authorList>
    </citation>
    <scope>NUCLEOTIDE SEQUENCE [LARGE SCALE GENOMIC DNA]</scope>
    <source>
        <strain evidence="1">cv. AL8/78</strain>
    </source>
</reference>
<name>A0A453AKJ4_AEGTS</name>
<reference evidence="1" key="3">
    <citation type="journal article" date="2017" name="Nature">
        <title>Genome sequence of the progenitor of the wheat D genome Aegilops tauschii.</title>
        <authorList>
            <person name="Luo M.C."/>
            <person name="Gu Y.Q."/>
            <person name="Puiu D."/>
            <person name="Wang H."/>
            <person name="Twardziok S.O."/>
            <person name="Deal K.R."/>
            <person name="Huo N."/>
            <person name="Zhu T."/>
            <person name="Wang L."/>
            <person name="Wang Y."/>
            <person name="McGuire P.E."/>
            <person name="Liu S."/>
            <person name="Long H."/>
            <person name="Ramasamy R.K."/>
            <person name="Rodriguez J.C."/>
            <person name="Van S.L."/>
            <person name="Yuan L."/>
            <person name="Wang Z."/>
            <person name="Xia Z."/>
            <person name="Xiao L."/>
            <person name="Anderson O.D."/>
            <person name="Ouyang S."/>
            <person name="Liang Y."/>
            <person name="Zimin A.V."/>
            <person name="Pertea G."/>
            <person name="Qi P."/>
            <person name="Bennetzen J.L."/>
            <person name="Dai X."/>
            <person name="Dawson M.W."/>
            <person name="Muller H.G."/>
            <person name="Kugler K."/>
            <person name="Rivarola-Duarte L."/>
            <person name="Spannagl M."/>
            <person name="Mayer K.F.X."/>
            <person name="Lu F.H."/>
            <person name="Bevan M.W."/>
            <person name="Leroy P."/>
            <person name="Li P."/>
            <person name="You F.M."/>
            <person name="Sun Q."/>
            <person name="Liu Z."/>
            <person name="Lyons E."/>
            <person name="Wicker T."/>
            <person name="Salzberg S.L."/>
            <person name="Devos K.M."/>
            <person name="Dvorak J."/>
        </authorList>
    </citation>
    <scope>NUCLEOTIDE SEQUENCE [LARGE SCALE GENOMIC DNA]</scope>
    <source>
        <strain evidence="1">cv. AL8/78</strain>
    </source>
</reference>
<reference evidence="1" key="4">
    <citation type="submission" date="2019-03" db="UniProtKB">
        <authorList>
            <consortium name="EnsemblPlants"/>
        </authorList>
    </citation>
    <scope>IDENTIFICATION</scope>
</reference>
<organism evidence="1 2">
    <name type="scientific">Aegilops tauschii subsp. strangulata</name>
    <name type="common">Goatgrass</name>
    <dbReference type="NCBI Taxonomy" id="200361"/>
    <lineage>
        <taxon>Eukaryota</taxon>
        <taxon>Viridiplantae</taxon>
        <taxon>Streptophyta</taxon>
        <taxon>Embryophyta</taxon>
        <taxon>Tracheophyta</taxon>
        <taxon>Spermatophyta</taxon>
        <taxon>Magnoliopsida</taxon>
        <taxon>Liliopsida</taxon>
        <taxon>Poales</taxon>
        <taxon>Poaceae</taxon>
        <taxon>BOP clade</taxon>
        <taxon>Pooideae</taxon>
        <taxon>Triticodae</taxon>
        <taxon>Triticeae</taxon>
        <taxon>Triticinae</taxon>
        <taxon>Aegilops</taxon>
    </lineage>
</organism>
<reference evidence="2" key="2">
    <citation type="journal article" date="2017" name="Nat. Plants">
        <title>The Aegilops tauschii genome reveals multiple impacts of transposons.</title>
        <authorList>
            <person name="Zhao G."/>
            <person name="Zou C."/>
            <person name="Li K."/>
            <person name="Wang K."/>
            <person name="Li T."/>
            <person name="Gao L."/>
            <person name="Zhang X."/>
            <person name="Wang H."/>
            <person name="Yang Z."/>
            <person name="Liu X."/>
            <person name="Jiang W."/>
            <person name="Mao L."/>
            <person name="Kong X."/>
            <person name="Jiao Y."/>
            <person name="Jia J."/>
        </authorList>
    </citation>
    <scope>NUCLEOTIDE SEQUENCE [LARGE SCALE GENOMIC DNA]</scope>
    <source>
        <strain evidence="2">cv. AL8/78</strain>
    </source>
</reference>
<accession>A0A453AKJ4</accession>
<dbReference type="AlphaFoldDB" id="A0A453AKJ4"/>
<proteinExistence type="predicted"/>
<keyword evidence="2" id="KW-1185">Reference proteome</keyword>
<dbReference type="Gramene" id="AET2Gv20174000.7">
    <property type="protein sequence ID" value="AET2Gv20174000.7"/>
    <property type="gene ID" value="AET2Gv20174000"/>
</dbReference>
<evidence type="ECO:0000313" key="1">
    <source>
        <dbReference type="EnsemblPlants" id="AET2Gv20174000.7"/>
    </source>
</evidence>
<sequence>FPPRFIRCGDFSDVSAGGGSCGADGDVGGAEVRHTCTSVSVSPVTFFPRVIQKRHLRGDDADAQRRLCGISTRRHQGEPFTSSPFCAPNFRD</sequence>
<dbReference type="Proteomes" id="UP000015105">
    <property type="component" value="Chromosome 2D"/>
</dbReference>